<dbReference type="Proteomes" id="UP000189940">
    <property type="component" value="Unassembled WGS sequence"/>
</dbReference>
<feature type="compositionally biased region" description="Basic and acidic residues" evidence="1">
    <location>
        <begin position="18"/>
        <end position="31"/>
    </location>
</feature>
<accession>A0A1V4I109</accession>
<evidence type="ECO:0000313" key="2">
    <source>
        <dbReference type="EMBL" id="OPH83883.1"/>
    </source>
</evidence>
<feature type="region of interest" description="Disordered" evidence="1">
    <location>
        <begin position="51"/>
        <end position="72"/>
    </location>
</feature>
<evidence type="ECO:0000313" key="3">
    <source>
        <dbReference type="Proteomes" id="UP000189940"/>
    </source>
</evidence>
<dbReference type="AlphaFoldDB" id="A0A1V4I109"/>
<keyword evidence="3" id="KW-1185">Reference proteome</keyword>
<dbReference type="EMBL" id="MWPQ01000020">
    <property type="protein sequence ID" value="OPH83883.1"/>
    <property type="molecule type" value="Genomic_DNA"/>
</dbReference>
<protein>
    <submittedName>
        <fullName evidence="2">Uncharacterized protein</fullName>
    </submittedName>
</protein>
<organism evidence="2 3">
    <name type="scientific">Nitrobacter vulgaris</name>
    <dbReference type="NCBI Taxonomy" id="29421"/>
    <lineage>
        <taxon>Bacteria</taxon>
        <taxon>Pseudomonadati</taxon>
        <taxon>Pseudomonadota</taxon>
        <taxon>Alphaproteobacteria</taxon>
        <taxon>Hyphomicrobiales</taxon>
        <taxon>Nitrobacteraceae</taxon>
        <taxon>Nitrobacter</taxon>
    </lineage>
</organism>
<sequence length="72" mass="8172">MAERRSSKQLTLQNRLKAWADKTREQADKLEPGPARDALLKKIEQAEKAARFDAWSRSSGLQPPVDPRDPSE</sequence>
<dbReference type="RefSeq" id="WP_079445939.1">
    <property type="nucleotide sequence ID" value="NZ_MWPQ01000020.1"/>
</dbReference>
<evidence type="ECO:0000256" key="1">
    <source>
        <dbReference type="SAM" id="MobiDB-lite"/>
    </source>
</evidence>
<name>A0A1V4I109_NITVU</name>
<dbReference type="OrthoDB" id="8128823at2"/>
<gene>
    <name evidence="2" type="ORF">B2M20_04705</name>
</gene>
<reference evidence="2 3" key="1">
    <citation type="submission" date="2017-02" db="EMBL/GenBank/DDBJ databases">
        <title>Genome sequence of the nitrite-oxidizing bacterium Nitrobacter vulgaris strain Ab1.</title>
        <authorList>
            <person name="Mellbye B.L."/>
            <person name="Davis E.W."/>
            <person name="Spieck E."/>
            <person name="Chang J.H."/>
            <person name="Bottomley P.J."/>
            <person name="Sayavedra-Soto L.A."/>
        </authorList>
    </citation>
    <scope>NUCLEOTIDE SEQUENCE [LARGE SCALE GENOMIC DNA]</scope>
    <source>
        <strain evidence="2 3">Ab1</strain>
    </source>
</reference>
<feature type="region of interest" description="Disordered" evidence="1">
    <location>
        <begin position="1"/>
        <end position="35"/>
    </location>
</feature>
<comment type="caution">
    <text evidence="2">The sequence shown here is derived from an EMBL/GenBank/DDBJ whole genome shotgun (WGS) entry which is preliminary data.</text>
</comment>
<proteinExistence type="predicted"/>